<evidence type="ECO:0000256" key="1">
    <source>
        <dbReference type="SAM" id="MobiDB-lite"/>
    </source>
</evidence>
<accession>A0A897NMD1</accession>
<name>A0A897NMD1_9EURY</name>
<feature type="region of interest" description="Disordered" evidence="1">
    <location>
        <begin position="163"/>
        <end position="187"/>
    </location>
</feature>
<evidence type="ECO:0000313" key="3">
    <source>
        <dbReference type="Proteomes" id="UP000663305"/>
    </source>
</evidence>
<dbReference type="Proteomes" id="UP000663305">
    <property type="component" value="Plasmid pHSR-Bgl01"/>
</dbReference>
<organism evidence="2 3">
    <name type="scientific">Halapricum desulfuricans</name>
    <dbReference type="NCBI Taxonomy" id="2841257"/>
    <lineage>
        <taxon>Archaea</taxon>
        <taxon>Methanobacteriati</taxon>
        <taxon>Methanobacteriota</taxon>
        <taxon>Stenosarchaea group</taxon>
        <taxon>Halobacteria</taxon>
        <taxon>Halobacteriales</taxon>
        <taxon>Haloarculaceae</taxon>
        <taxon>Halapricum</taxon>
    </lineage>
</organism>
<dbReference type="AlphaFoldDB" id="A0A897NMD1"/>
<dbReference type="InterPro" id="IPR027417">
    <property type="entry name" value="P-loop_NTPase"/>
</dbReference>
<feature type="compositionally biased region" description="Low complexity" evidence="1">
    <location>
        <begin position="303"/>
        <end position="322"/>
    </location>
</feature>
<feature type="region of interest" description="Disordered" evidence="1">
    <location>
        <begin position="302"/>
        <end position="325"/>
    </location>
</feature>
<proteinExistence type="predicted"/>
<dbReference type="Gene3D" id="3.40.50.300">
    <property type="entry name" value="P-loop containing nucleotide triphosphate hydrolases"/>
    <property type="match status" value="1"/>
</dbReference>
<geneLocation type="plasmid" evidence="2 3">
    <name>pHSR-Bgl01</name>
</geneLocation>
<gene>
    <name evidence="2" type="ORF">HSBGL_4007</name>
</gene>
<evidence type="ECO:0000313" key="2">
    <source>
        <dbReference type="EMBL" id="QSG13421.1"/>
    </source>
</evidence>
<dbReference type="EMBL" id="CP064790">
    <property type="protein sequence ID" value="QSG13421.1"/>
    <property type="molecule type" value="Genomic_DNA"/>
</dbReference>
<keyword evidence="2" id="KW-0614">Plasmid</keyword>
<reference evidence="2" key="1">
    <citation type="submission" date="2020-11" db="EMBL/GenBank/DDBJ databases">
        <title>Carbohydrate-dependent, anaerobic sulfur respiration: A novel catabolism in halophilic archaea.</title>
        <authorList>
            <person name="Sorokin D.Y."/>
            <person name="Messina E."/>
            <person name="Smedile F."/>
            <person name="La Cono V."/>
            <person name="Hallsworth J.E."/>
            <person name="Yakimov M.M."/>
        </authorList>
    </citation>
    <scope>NUCLEOTIDE SEQUENCE</scope>
    <source>
        <strain evidence="2">HSR-Bgl</strain>
        <plasmid evidence="2">pHSR-Bgl01</plasmid>
    </source>
</reference>
<sequence length="346" mass="37366">MRCTRIFDSLDSGFPRVHAGEEVNRSVYLYSNMGDYSTSNRLAVDQPTRGADRNRTLADQADPATDKMLLPSLDDGITLLDIEGSRGVPILQSLVLDHLLLHDGPAFWVDANGYATTTTLARIAPSQRLLDRIRVARGFTAYQHYGAVCDLPTAVNQSIQESTADTGIRGRQSMSRDEDSSPHTPSLIVTPAIDAQYRSDDTLREGDATTLQARTLARLATYADGYDVPVLITRSTIDEVTAPVATAADHHLECEQTRMGPRFVGEDFETLIYPIDDGAYYQTTFAYWRQLLAARATQVGLEPATPSSSTSTATGVGTGVTADGETVSATADPLLDAWTATGSGGR</sequence>
<protein>
    <submittedName>
        <fullName evidence="2">Inactivated RecA-like ATPase</fullName>
    </submittedName>
</protein>